<dbReference type="HOGENOM" id="CLU_003690_2_2_10"/>
<evidence type="ECO:0000313" key="7">
    <source>
        <dbReference type="EMBL" id="ADZ78974.1"/>
    </source>
</evidence>
<dbReference type="SUPFAM" id="SSF48208">
    <property type="entry name" value="Six-hairpin glycosidases"/>
    <property type="match status" value="1"/>
</dbReference>
<dbReference type="InterPro" id="IPR005887">
    <property type="entry name" value="GH92_a_mannosidase_put"/>
</dbReference>
<dbReference type="Gene3D" id="3.30.2080.10">
    <property type="entry name" value="GH92 mannosidase domain"/>
    <property type="match status" value="1"/>
</dbReference>
<dbReference type="eggNOG" id="COG3537">
    <property type="taxonomic scope" value="Bacteria"/>
</dbReference>
<dbReference type="KEGG" id="shg:Sph21_2420"/>
<dbReference type="InterPro" id="IPR050883">
    <property type="entry name" value="PNGase"/>
</dbReference>
<keyword evidence="4" id="KW-0732">Signal</keyword>
<dbReference type="PATRIC" id="fig|743722.3.peg.2587"/>
<dbReference type="GO" id="GO:0030246">
    <property type="term" value="F:carbohydrate binding"/>
    <property type="evidence" value="ECO:0007669"/>
    <property type="project" value="InterPro"/>
</dbReference>
<sequence>MNKNISRFVCSALLSLPLLVSAQERKLVDYVDPFIGTGGHGHTFPGATVPFGMVQLSPDNGQAGWDWCSGYHYSENHISGFSHTHLSGTGIGDWLDISVMPLLYPLKDETADIRATFNHRNEKASPGYYEVELDNKIKAALTATERVGYHRYQFPNQSIPVLRLDLGFHLNWDSPTETYVKVLDDSTLVGYRYSTGWAKVQRVYFALRTSQPFKEAILAGHGVQSAQIKAAKTEEKGKGISAQLVFDEQQKNIEIKVALSMTDENKALQALGEIGDWNFARVKNEAADKWEHELQKVQVSSSDEKLKRVFYTALYHTCIAPSLFSDADGAYKNASGNVLKMTNNNQRYTVYSLWDTFRALNPLFTITQPEKYTALLNSMLAFYDENGLLPVWDLSTWETNTMTGYHAIPVIADAILKDWPGIDKEKAYKAMLASAFQTGRGVPEYIKYGYMPQDKMGHSASVTLEYGYDDWCIAQVAKKLGKEEDYRKFSKRAQAYQHIFDKNTGFMRAKNSNGKFVVPFDPYLSEHDEVKAQYVEGNAWQHSFFVPHDVRGLANLYGSHSKLSQKLDSLFSVKSELTGGNTSPDVSGMIGQYAHGNEPSHHIAYMYSFLGEPWKTQERVRQIVDSMYHDQPDGYAGNEDCGQMSAWAVWSIAGIYPANPASSEYVIGSPAADEVIFRPGGGKELRFKAINNSKRNIYVQEVRFNGKKYDKTYFTHADIINGGEIEFIMGEKPNKKWGKKKDSWPQSAIDSE</sequence>
<name>F4CDU4_SPHS2</name>
<reference evidence="7" key="1">
    <citation type="submission" date="2011-03" db="EMBL/GenBank/DDBJ databases">
        <title>Complete sequence of Sphingobacterium sp. 21.</title>
        <authorList>
            <consortium name="US DOE Joint Genome Institute"/>
            <person name="Lucas S."/>
            <person name="Copeland A."/>
            <person name="Lapidus A."/>
            <person name="Cheng J.-F."/>
            <person name="Goodwin L."/>
            <person name="Pitluck S."/>
            <person name="Davenport K."/>
            <person name="Detter J.C."/>
            <person name="Han C."/>
            <person name="Tapia R."/>
            <person name="Land M."/>
            <person name="Hauser L."/>
            <person name="Kyrpides N."/>
            <person name="Ivanova N."/>
            <person name="Ovchinnikova G."/>
            <person name="Pagani I."/>
            <person name="Siebers A.K."/>
            <person name="Allgaier M."/>
            <person name="Thelen M.P."/>
            <person name="Hugenholtz P."/>
            <person name="Woyke T."/>
        </authorList>
    </citation>
    <scope>NUCLEOTIDE SEQUENCE</scope>
    <source>
        <strain evidence="7">21</strain>
    </source>
</reference>
<evidence type="ECO:0000256" key="3">
    <source>
        <dbReference type="ARBA" id="ARBA00022837"/>
    </source>
</evidence>
<dbReference type="GO" id="GO:0006516">
    <property type="term" value="P:glycoprotein catabolic process"/>
    <property type="evidence" value="ECO:0007669"/>
    <property type="project" value="TreeGrafter"/>
</dbReference>
<evidence type="ECO:0000259" key="5">
    <source>
        <dbReference type="Pfam" id="PF07971"/>
    </source>
</evidence>
<feature type="domain" description="Glycosyl hydrolase family 92" evidence="5">
    <location>
        <begin position="272"/>
        <end position="731"/>
    </location>
</feature>
<dbReference type="GO" id="GO:0005975">
    <property type="term" value="P:carbohydrate metabolic process"/>
    <property type="evidence" value="ECO:0007669"/>
    <property type="project" value="InterPro"/>
</dbReference>
<dbReference type="GO" id="GO:0005829">
    <property type="term" value="C:cytosol"/>
    <property type="evidence" value="ECO:0007669"/>
    <property type="project" value="TreeGrafter"/>
</dbReference>
<protein>
    <submittedName>
        <fullName evidence="7">Alpha-1,2-mannosidase</fullName>
    </submittedName>
</protein>
<evidence type="ECO:0000256" key="1">
    <source>
        <dbReference type="ARBA" id="ARBA00001913"/>
    </source>
</evidence>
<keyword evidence="3" id="KW-0106">Calcium</keyword>
<dbReference type="Gene3D" id="1.20.1610.10">
    <property type="entry name" value="alpha-1,2-mannosidases domains"/>
    <property type="match status" value="1"/>
</dbReference>
<dbReference type="Gene3D" id="2.70.98.10">
    <property type="match status" value="1"/>
</dbReference>
<organism evidence="7">
    <name type="scientific">Sphingobacterium sp. (strain 21)</name>
    <dbReference type="NCBI Taxonomy" id="743722"/>
    <lineage>
        <taxon>Bacteria</taxon>
        <taxon>Pseudomonadati</taxon>
        <taxon>Bacteroidota</taxon>
        <taxon>Sphingobacteriia</taxon>
        <taxon>Sphingobacteriales</taxon>
        <taxon>Sphingobacteriaceae</taxon>
        <taxon>Sphingobacterium</taxon>
    </lineage>
</organism>
<gene>
    <name evidence="7" type="ordered locus">Sph21_2420</name>
</gene>
<comment type="subunit">
    <text evidence="2">Monomer.</text>
</comment>
<dbReference type="InterPro" id="IPR041371">
    <property type="entry name" value="GH92_N"/>
</dbReference>
<dbReference type="PANTHER" id="PTHR12143">
    <property type="entry name" value="PEPTIDE N-GLYCANASE PNGASE -RELATED"/>
    <property type="match status" value="1"/>
</dbReference>
<dbReference type="InterPro" id="IPR008928">
    <property type="entry name" value="6-hairpin_glycosidase_sf"/>
</dbReference>
<feature type="domain" description="Glycosyl hydrolase family 92 N-terminal" evidence="6">
    <location>
        <begin position="30"/>
        <end position="260"/>
    </location>
</feature>
<dbReference type="Pfam" id="PF17678">
    <property type="entry name" value="Glyco_hydro_92N"/>
    <property type="match status" value="1"/>
</dbReference>
<evidence type="ECO:0000259" key="6">
    <source>
        <dbReference type="Pfam" id="PF17678"/>
    </source>
</evidence>
<dbReference type="Pfam" id="PF07971">
    <property type="entry name" value="Glyco_hydro_92"/>
    <property type="match status" value="1"/>
</dbReference>
<dbReference type="FunFam" id="3.30.2080.10:FF:000001">
    <property type="entry name" value="Alpha-1,2-mannosidase subfamily"/>
    <property type="match status" value="1"/>
</dbReference>
<feature type="chain" id="PRO_5003306505" evidence="4">
    <location>
        <begin position="23"/>
        <end position="752"/>
    </location>
</feature>
<dbReference type="Gene3D" id="1.20.1050.60">
    <property type="entry name" value="alpha-1,2-mannosidase"/>
    <property type="match status" value="1"/>
</dbReference>
<dbReference type="NCBIfam" id="TIGR01180">
    <property type="entry name" value="aman2_put"/>
    <property type="match status" value="1"/>
</dbReference>
<dbReference type="PANTHER" id="PTHR12143:SF39">
    <property type="entry name" value="SECRETED PROTEIN"/>
    <property type="match status" value="1"/>
</dbReference>
<dbReference type="OrthoDB" id="9758101at2"/>
<proteinExistence type="predicted"/>
<dbReference type="InterPro" id="IPR012939">
    <property type="entry name" value="Glyco_hydro_92"/>
</dbReference>
<evidence type="ECO:0000256" key="2">
    <source>
        <dbReference type="ARBA" id="ARBA00011245"/>
    </source>
</evidence>
<dbReference type="InterPro" id="IPR014718">
    <property type="entry name" value="GH-type_carb-bd"/>
</dbReference>
<dbReference type="STRING" id="743722.Sph21_2420"/>
<dbReference type="GO" id="GO:0000224">
    <property type="term" value="F:peptide-N4-(N-acetyl-beta-glucosaminyl)asparagine amidase activity"/>
    <property type="evidence" value="ECO:0007669"/>
    <property type="project" value="TreeGrafter"/>
</dbReference>
<accession>F4CDU4</accession>
<feature type="signal peptide" evidence="4">
    <location>
        <begin position="1"/>
        <end position="22"/>
    </location>
</feature>
<comment type="cofactor">
    <cofactor evidence="1">
        <name>Ca(2+)</name>
        <dbReference type="ChEBI" id="CHEBI:29108"/>
    </cofactor>
</comment>
<evidence type="ECO:0000256" key="4">
    <source>
        <dbReference type="SAM" id="SignalP"/>
    </source>
</evidence>
<dbReference type="AlphaFoldDB" id="F4CDU4"/>
<dbReference type="EMBL" id="CP002584">
    <property type="protein sequence ID" value="ADZ78974.1"/>
    <property type="molecule type" value="Genomic_DNA"/>
</dbReference>